<dbReference type="SUPFAM" id="SSF69118">
    <property type="entry name" value="AhpD-like"/>
    <property type="match status" value="1"/>
</dbReference>
<dbReference type="Gene3D" id="1.20.1290.10">
    <property type="entry name" value="AhpD-like"/>
    <property type="match status" value="1"/>
</dbReference>
<dbReference type="InterPro" id="IPR003779">
    <property type="entry name" value="CMD-like"/>
</dbReference>
<dbReference type="AlphaFoldDB" id="A0A1B1M6A8"/>
<evidence type="ECO:0000259" key="2">
    <source>
        <dbReference type="Pfam" id="PF02627"/>
    </source>
</evidence>
<organism evidence="3 4">
    <name type="scientific">Streptomyces lincolnensis</name>
    <dbReference type="NCBI Taxonomy" id="1915"/>
    <lineage>
        <taxon>Bacteria</taxon>
        <taxon>Bacillati</taxon>
        <taxon>Actinomycetota</taxon>
        <taxon>Actinomycetes</taxon>
        <taxon>Kitasatosporales</taxon>
        <taxon>Streptomycetaceae</taxon>
        <taxon>Streptomyces</taxon>
    </lineage>
</organism>
<dbReference type="Pfam" id="PF02627">
    <property type="entry name" value="CMD"/>
    <property type="match status" value="1"/>
</dbReference>
<gene>
    <name evidence="3" type="ORF">SLINC_1783</name>
</gene>
<feature type="region of interest" description="Disordered" evidence="1">
    <location>
        <begin position="1"/>
        <end position="21"/>
    </location>
</feature>
<proteinExistence type="predicted"/>
<dbReference type="GO" id="GO:0051920">
    <property type="term" value="F:peroxiredoxin activity"/>
    <property type="evidence" value="ECO:0007669"/>
    <property type="project" value="InterPro"/>
</dbReference>
<evidence type="ECO:0000313" key="3">
    <source>
        <dbReference type="EMBL" id="ANS64007.1"/>
    </source>
</evidence>
<dbReference type="EMBL" id="CP016438">
    <property type="protein sequence ID" value="ANS64007.1"/>
    <property type="molecule type" value="Genomic_DNA"/>
</dbReference>
<reference evidence="3 4" key="1">
    <citation type="submission" date="2016-07" db="EMBL/GenBank/DDBJ databases">
        <title>Enhancement of antibiotic productionsby engineered nitrateutilization in actinobacteria.</title>
        <authorList>
            <person name="Meng S.C."/>
        </authorList>
    </citation>
    <scope>NUCLEOTIDE SEQUENCE [LARGE SCALE GENOMIC DNA]</scope>
    <source>
        <strain evidence="3 4">NRRL 2936</strain>
    </source>
</reference>
<dbReference type="InterPro" id="IPR052512">
    <property type="entry name" value="4CMD/NDH-1_regulator"/>
</dbReference>
<evidence type="ECO:0000256" key="1">
    <source>
        <dbReference type="SAM" id="MobiDB-lite"/>
    </source>
</evidence>
<accession>A0A1B1M6A8</accession>
<dbReference type="PATRIC" id="fig|1915.4.peg.2003"/>
<dbReference type="KEGG" id="sls:SLINC_1783"/>
<keyword evidence="4" id="KW-1185">Reference proteome</keyword>
<dbReference type="STRING" id="1915.SLINC_1783"/>
<dbReference type="InterPro" id="IPR029032">
    <property type="entry name" value="AhpD-like"/>
</dbReference>
<dbReference type="PANTHER" id="PTHR33570">
    <property type="entry name" value="4-CARBOXYMUCONOLACTONE DECARBOXYLASE FAMILY PROTEIN"/>
    <property type="match status" value="1"/>
</dbReference>
<evidence type="ECO:0000313" key="4">
    <source>
        <dbReference type="Proteomes" id="UP000092598"/>
    </source>
</evidence>
<name>A0A1B1M6A8_STRLN</name>
<sequence length="159" mass="17059">MIPEHAADDQGADMSESTTREERFAQGLEMLNSVNEEVGQLVVDSLADISPEMGHQIIAWGFGEIYSRPQLAPRDRQLVTLGMLTALGGCELQLEVHVHTALNVGLTPEQIVEALLHSAGYCGFPRALNATAVAKKVFAERGLLPLGQQPANEDPATSA</sequence>
<feature type="domain" description="Carboxymuconolactone decarboxylase-like" evidence="2">
    <location>
        <begin position="51"/>
        <end position="135"/>
    </location>
</feature>
<dbReference type="Proteomes" id="UP000092598">
    <property type="component" value="Chromosome"/>
</dbReference>
<protein>
    <submittedName>
        <fullName evidence="3">Carboxymuconolactone decarboxylase</fullName>
    </submittedName>
</protein>
<dbReference type="PANTHER" id="PTHR33570:SF10">
    <property type="entry name" value="GAMMA-CARBOXYMUCONOLACTONE DECARBOXYLASE"/>
    <property type="match status" value="1"/>
</dbReference>